<keyword evidence="5" id="KW-1185">Reference proteome</keyword>
<protein>
    <submittedName>
        <fullName evidence="4">Uncharacterized protein</fullName>
    </submittedName>
</protein>
<dbReference type="InterPro" id="IPR015915">
    <property type="entry name" value="Kelch-typ_b-propeller"/>
</dbReference>
<keyword evidence="1" id="KW-0880">Kelch repeat</keyword>
<accession>A0ABQ9WUT7</accession>
<evidence type="ECO:0000256" key="1">
    <source>
        <dbReference type="ARBA" id="ARBA00022441"/>
    </source>
</evidence>
<evidence type="ECO:0000313" key="4">
    <source>
        <dbReference type="EMBL" id="KAK2942909.1"/>
    </source>
</evidence>
<gene>
    <name evidence="4" type="ORF">BLNAU_22168</name>
</gene>
<name>A0ABQ9WUT7_9EUKA</name>
<proteinExistence type="predicted"/>
<reference evidence="4 5" key="1">
    <citation type="journal article" date="2022" name="bioRxiv">
        <title>Genomics of Preaxostyla Flagellates Illuminates Evolutionary Transitions and the Path Towards Mitochondrial Loss.</title>
        <authorList>
            <person name="Novak L.V.F."/>
            <person name="Treitli S.C."/>
            <person name="Pyrih J."/>
            <person name="Halakuc P."/>
            <person name="Pipaliya S.V."/>
            <person name="Vacek V."/>
            <person name="Brzon O."/>
            <person name="Soukal P."/>
            <person name="Eme L."/>
            <person name="Dacks J.B."/>
            <person name="Karnkowska A."/>
            <person name="Elias M."/>
            <person name="Hampl V."/>
        </authorList>
    </citation>
    <scope>NUCLEOTIDE SEQUENCE [LARGE SCALE GENOMIC DNA]</scope>
    <source>
        <strain evidence="4">NAU3</strain>
        <tissue evidence="4">Gut</tissue>
    </source>
</reference>
<dbReference type="Gene3D" id="2.120.10.80">
    <property type="entry name" value="Kelch-type beta propeller"/>
    <property type="match status" value="1"/>
</dbReference>
<evidence type="ECO:0000313" key="5">
    <source>
        <dbReference type="Proteomes" id="UP001281761"/>
    </source>
</evidence>
<sequence length="1308" mass="145162">MGAVDSKMNSTTDFPSPVRFQPVLDVPLEAKAVKLLQSVDPQFPDSADAFLGHFGFKLVDSLKIFMQSIVVLISSPSHVITTAAMIMLEKLITNGSPKVRLALVKADLIPQLVLHLNPPSLPLLDVQDIHMCLISIIAQSLWLATPDGLNKLRCRYHDEQQAVHETILKQIIVPSEKYICHLCANRFSIVNGVLSMRFMSLIAYLLELSPYYQPTMDFVHHVPVVLTIPSCLTFFENEDSINIGLDRMIDPQREWNIKRGEVRQMWKTVYRQLRMEGIEDVFEEKLRNDLNRMRGRWIVACSISFNRLQGMNLPRPCSDFIWTTPIRHSEIFAAFIFPSSSPLSDLDFWPILHHIADCSQPPSHDPPFTPRPVSDLIPHRHCSKFLHRTPPATVFPSLVIAQLGHAQHRVRCASDLEATTPPLTTSNTFSLCGGVDSRTIAGHLKMSLDTPTPTYTLLSNSIDGVPTPRINHRSVSAFGRFWVFGGRNDEKLLLNDLHSFVPTNHSWEQHTDTGLEAPTAREDMSLCEHAGSLFMFGGHGMDSNGEENRLNDLWQFSIERNRWTKLVPLSEDMPAGVKGAAMILLHQQLHVFGGRFSDESVSNELWVFSLVESKWTHLNGSFKPNILENSASPLSPEPSLAAREQPAIWTKTIEIDGEEHDLLLVCAGLSETDQSILTIDRIILASEYSSDQNFVFTTPFSFPASAFPKNPIGIAACTVVVEDGIVSMGGLDGDELRPFWTYWKVSELTLDSSDDKYEVQTASGRISSGSVALLGKQVFMFGGSVSEQLRTDPTRNHNRMFISTLTDTFRCSPGTVVDSSAPSSAGCSITPTGTFARKFGTTSPRLCSVGTTNRFEVATRGYHCVSCPASSFAGTDGSSTCTPCTDPNGWCPVGSRVGNATIPSEPNGMTSRVQDFHTLDELQALNLLIPLFGVLIGIVVASCFLWCPCSKKWFWRLDWMDGYHHTRVNRVTRVSEKVLRKSLLGTCLFVIFVFFTVGTITSILLEFFLNNKFESTTMIVELSLPSDPKMKVMETPTAELGLAINQMNRQCTLNDTLAEEEGRIGWVADGELCSEEIKVHFGRIQTNSPPTIACRLLSTNTTLRYSPTVDCLLSISLDTPTFEFDVTAPAPSISFEVDNPEAVAYGFAAFMRTDTNREKDTNSPNETISGLGSFVVDSKGLMFKGPTPTVFSFDLQRSRYKAADNELSYGLFVSSADVTAGSTSGFDELYSNFGLAVQFEFVKDAQIILIDRVYRQKVAELLATLFSTALGFFGECSALVINFLNSSSFLCLLPKTSSNVSFHLHWTL</sequence>
<dbReference type="PANTHER" id="PTHR46093:SF18">
    <property type="entry name" value="FIBRONECTIN TYPE-III DOMAIN-CONTAINING PROTEIN"/>
    <property type="match status" value="1"/>
</dbReference>
<dbReference type="Pfam" id="PF24681">
    <property type="entry name" value="Kelch_KLHDC2_KLHL20_DRC7"/>
    <property type="match status" value="1"/>
</dbReference>
<organism evidence="4 5">
    <name type="scientific">Blattamonas nauphoetae</name>
    <dbReference type="NCBI Taxonomy" id="2049346"/>
    <lineage>
        <taxon>Eukaryota</taxon>
        <taxon>Metamonada</taxon>
        <taxon>Preaxostyla</taxon>
        <taxon>Oxymonadida</taxon>
        <taxon>Blattamonas</taxon>
    </lineage>
</organism>
<keyword evidence="2" id="KW-0677">Repeat</keyword>
<keyword evidence="3" id="KW-1133">Transmembrane helix</keyword>
<feature type="transmembrane region" description="Helical" evidence="3">
    <location>
        <begin position="983"/>
        <end position="1009"/>
    </location>
</feature>
<dbReference type="SUPFAM" id="SSF117281">
    <property type="entry name" value="Kelch motif"/>
    <property type="match status" value="1"/>
</dbReference>
<feature type="transmembrane region" description="Helical" evidence="3">
    <location>
        <begin position="927"/>
        <end position="947"/>
    </location>
</feature>
<comment type="caution">
    <text evidence="4">The sequence shown here is derived from an EMBL/GenBank/DDBJ whole genome shotgun (WGS) entry which is preliminary data.</text>
</comment>
<evidence type="ECO:0000256" key="3">
    <source>
        <dbReference type="SAM" id="Phobius"/>
    </source>
</evidence>
<evidence type="ECO:0000256" key="2">
    <source>
        <dbReference type="ARBA" id="ARBA00022737"/>
    </source>
</evidence>
<keyword evidence="3" id="KW-0472">Membrane</keyword>
<keyword evidence="3" id="KW-0812">Transmembrane</keyword>
<dbReference type="Proteomes" id="UP001281761">
    <property type="component" value="Unassembled WGS sequence"/>
</dbReference>
<dbReference type="EMBL" id="JARBJD010000374">
    <property type="protein sequence ID" value="KAK2942909.1"/>
    <property type="molecule type" value="Genomic_DNA"/>
</dbReference>
<dbReference type="PANTHER" id="PTHR46093">
    <property type="entry name" value="ACYL-COA-BINDING DOMAIN-CONTAINING PROTEIN 5"/>
    <property type="match status" value="1"/>
</dbReference>